<proteinExistence type="predicted"/>
<evidence type="ECO:0000256" key="1">
    <source>
        <dbReference type="ARBA" id="ARBA00023125"/>
    </source>
</evidence>
<dbReference type="PRINTS" id="PR00455">
    <property type="entry name" value="HTHTETR"/>
</dbReference>
<evidence type="ECO:0000256" key="2">
    <source>
        <dbReference type="PROSITE-ProRule" id="PRU00335"/>
    </source>
</evidence>
<name>A0A7C5HTK0_UNCW3</name>
<dbReference type="EMBL" id="DRTV01000040">
    <property type="protein sequence ID" value="HHF57891.1"/>
    <property type="molecule type" value="Genomic_DNA"/>
</dbReference>
<dbReference type="Pfam" id="PF00440">
    <property type="entry name" value="TetR_N"/>
    <property type="match status" value="1"/>
</dbReference>
<protein>
    <submittedName>
        <fullName evidence="4">TetR/AcrR family transcriptional regulator</fullName>
    </submittedName>
</protein>
<dbReference type="GO" id="GO:0003677">
    <property type="term" value="F:DNA binding"/>
    <property type="evidence" value="ECO:0007669"/>
    <property type="project" value="UniProtKB-UniRule"/>
</dbReference>
<comment type="caution">
    <text evidence="4">The sequence shown here is derived from an EMBL/GenBank/DDBJ whole genome shotgun (WGS) entry which is preliminary data.</text>
</comment>
<dbReference type="InterPro" id="IPR001647">
    <property type="entry name" value="HTH_TetR"/>
</dbReference>
<dbReference type="PROSITE" id="PS01081">
    <property type="entry name" value="HTH_TETR_1"/>
    <property type="match status" value="1"/>
</dbReference>
<dbReference type="PANTHER" id="PTHR43479:SF11">
    <property type="entry name" value="ACREF_ENVCD OPERON REPRESSOR-RELATED"/>
    <property type="match status" value="1"/>
</dbReference>
<dbReference type="InterPro" id="IPR009057">
    <property type="entry name" value="Homeodomain-like_sf"/>
</dbReference>
<keyword evidence="1 2" id="KW-0238">DNA-binding</keyword>
<dbReference type="SUPFAM" id="SSF46689">
    <property type="entry name" value="Homeodomain-like"/>
    <property type="match status" value="1"/>
</dbReference>
<dbReference type="InterPro" id="IPR049149">
    <property type="entry name" value="TetR/AcrR_C"/>
</dbReference>
<dbReference type="Gene3D" id="1.10.357.10">
    <property type="entry name" value="Tetracycline Repressor, domain 2"/>
    <property type="match status" value="1"/>
</dbReference>
<sequence length="241" mass="28273">MKKTKRTLKEARKRKDEILKVAVELFYKNGFENTSIEDIVRKAGIARGTLYYHFNSKMEILEEIVDAMSKFIVFHLTPIIESNLNAIEKLNKILEESIRVKIEKFKKEIIVYLKIYYDDKNIIFRQKMNEKNLEISASIFSKIISQGVKEGIFDIQYPEYTGRLIARLLGNFGDDVARTILNSDTKQNCIEKIYELKKIYLISMERILALPKGSLGLKGYPEMIKEVIETYFNERRYDDSN</sequence>
<dbReference type="PANTHER" id="PTHR43479">
    <property type="entry name" value="ACREF/ENVCD OPERON REPRESSOR-RELATED"/>
    <property type="match status" value="1"/>
</dbReference>
<feature type="domain" description="HTH tetR-type" evidence="3">
    <location>
        <begin position="12"/>
        <end position="72"/>
    </location>
</feature>
<organism evidence="4">
    <name type="scientific">candidate division WOR-3 bacterium</name>
    <dbReference type="NCBI Taxonomy" id="2052148"/>
    <lineage>
        <taxon>Bacteria</taxon>
        <taxon>Bacteria division WOR-3</taxon>
    </lineage>
</organism>
<gene>
    <name evidence="4" type="ORF">ENL41_00525</name>
</gene>
<feature type="DNA-binding region" description="H-T-H motif" evidence="2">
    <location>
        <begin position="35"/>
        <end position="54"/>
    </location>
</feature>
<evidence type="ECO:0000259" key="3">
    <source>
        <dbReference type="PROSITE" id="PS50977"/>
    </source>
</evidence>
<dbReference type="InterPro" id="IPR023772">
    <property type="entry name" value="DNA-bd_HTH_TetR-type_CS"/>
</dbReference>
<dbReference type="AlphaFoldDB" id="A0A7C5HTK0"/>
<reference evidence="4" key="1">
    <citation type="journal article" date="2020" name="mSystems">
        <title>Genome- and Community-Level Interaction Insights into Carbon Utilization and Element Cycling Functions of Hydrothermarchaeota in Hydrothermal Sediment.</title>
        <authorList>
            <person name="Zhou Z."/>
            <person name="Liu Y."/>
            <person name="Xu W."/>
            <person name="Pan J."/>
            <person name="Luo Z.H."/>
            <person name="Li M."/>
        </authorList>
    </citation>
    <scope>NUCLEOTIDE SEQUENCE [LARGE SCALE GENOMIC DNA]</scope>
    <source>
        <strain evidence="4">HyVt-94</strain>
    </source>
</reference>
<accession>A0A7C5HTK0</accession>
<dbReference type="PROSITE" id="PS50977">
    <property type="entry name" value="HTH_TETR_2"/>
    <property type="match status" value="1"/>
</dbReference>
<dbReference type="Pfam" id="PF21303">
    <property type="entry name" value="TetR_C_39"/>
    <property type="match status" value="1"/>
</dbReference>
<dbReference type="InterPro" id="IPR050624">
    <property type="entry name" value="HTH-type_Tx_Regulator"/>
</dbReference>
<dbReference type="Proteomes" id="UP000886014">
    <property type="component" value="Unassembled WGS sequence"/>
</dbReference>
<evidence type="ECO:0000313" key="4">
    <source>
        <dbReference type="EMBL" id="HHF57891.1"/>
    </source>
</evidence>